<dbReference type="InterPro" id="IPR003010">
    <property type="entry name" value="C-N_Hydrolase"/>
</dbReference>
<dbReference type="GO" id="GO:0016787">
    <property type="term" value="F:hydrolase activity"/>
    <property type="evidence" value="ECO:0007669"/>
    <property type="project" value="UniProtKB-KW"/>
</dbReference>
<dbReference type="PROSITE" id="PS50263">
    <property type="entry name" value="CN_HYDROLASE"/>
    <property type="match status" value="1"/>
</dbReference>
<name>A0ABV3L6I4_9RHOB</name>
<evidence type="ECO:0000313" key="3">
    <source>
        <dbReference type="EMBL" id="MEV8467189.1"/>
    </source>
</evidence>
<evidence type="ECO:0000313" key="4">
    <source>
        <dbReference type="Proteomes" id="UP001553161"/>
    </source>
</evidence>
<dbReference type="RefSeq" id="WP_366192968.1">
    <property type="nucleotide sequence ID" value="NZ_JBFBVU010000011.1"/>
</dbReference>
<evidence type="ECO:0000259" key="2">
    <source>
        <dbReference type="PROSITE" id="PS50263"/>
    </source>
</evidence>
<dbReference type="PANTHER" id="PTHR43674:SF2">
    <property type="entry name" value="BETA-UREIDOPROPIONASE"/>
    <property type="match status" value="1"/>
</dbReference>
<sequence>MTSPEILTLLACQIDIPPTTSAAARDRHLAQSHAKLRTRLSAQHADLVVLPELSSIDYSRAAFDRLDEIAEPLDGASFRTWAALAAEFGVHVCYSFARRGATGVHITVAVVSPEGTLVGFYDKLHLCQYGASMEKDYFSAGNGVLVFTVKGFTCAPIICYDIRFPEFSRSLVLDHGVDLILHCGAYFRDPSFPTWHAFATTRAIENQVFFLSLNRAGQDYGNSLFCYPWMDQTRGPQAFAAHEEDLRRITIDKQQMRDARSTYTFLKDRRQSYDLPCQSIIPPRKTQDHPGETAP</sequence>
<dbReference type="Gene3D" id="3.60.110.10">
    <property type="entry name" value="Carbon-nitrogen hydrolase"/>
    <property type="match status" value="1"/>
</dbReference>
<dbReference type="Proteomes" id="UP001553161">
    <property type="component" value="Unassembled WGS sequence"/>
</dbReference>
<reference evidence="3 4" key="1">
    <citation type="submission" date="2024-07" db="EMBL/GenBank/DDBJ databases">
        <authorList>
            <person name="Kang M."/>
        </authorList>
    </citation>
    <scope>NUCLEOTIDE SEQUENCE [LARGE SCALE GENOMIC DNA]</scope>
    <source>
        <strain evidence="3 4">DFM31</strain>
    </source>
</reference>
<evidence type="ECO:0000256" key="1">
    <source>
        <dbReference type="ARBA" id="ARBA00022801"/>
    </source>
</evidence>
<feature type="domain" description="CN hydrolase" evidence="2">
    <location>
        <begin position="7"/>
        <end position="253"/>
    </location>
</feature>
<dbReference type="CDD" id="cd07197">
    <property type="entry name" value="nitrilase"/>
    <property type="match status" value="1"/>
</dbReference>
<dbReference type="PANTHER" id="PTHR43674">
    <property type="entry name" value="NITRILASE C965.09-RELATED"/>
    <property type="match status" value="1"/>
</dbReference>
<gene>
    <name evidence="3" type="ORF">AB0T83_10405</name>
</gene>
<dbReference type="SUPFAM" id="SSF56317">
    <property type="entry name" value="Carbon-nitrogen hydrolase"/>
    <property type="match status" value="1"/>
</dbReference>
<dbReference type="InterPro" id="IPR036526">
    <property type="entry name" value="C-N_Hydrolase_sf"/>
</dbReference>
<organism evidence="3 4">
    <name type="scientific">Meridianimarinicoccus marinus</name>
    <dbReference type="NCBI Taxonomy" id="3231483"/>
    <lineage>
        <taxon>Bacteria</taxon>
        <taxon>Pseudomonadati</taxon>
        <taxon>Pseudomonadota</taxon>
        <taxon>Alphaproteobacteria</taxon>
        <taxon>Rhodobacterales</taxon>
        <taxon>Paracoccaceae</taxon>
        <taxon>Meridianimarinicoccus</taxon>
    </lineage>
</organism>
<keyword evidence="1 3" id="KW-0378">Hydrolase</keyword>
<protein>
    <submittedName>
        <fullName evidence="3">Carbon-nitrogen hydrolase family protein</fullName>
    </submittedName>
</protein>
<comment type="caution">
    <text evidence="3">The sequence shown here is derived from an EMBL/GenBank/DDBJ whole genome shotgun (WGS) entry which is preliminary data.</text>
</comment>
<keyword evidence="4" id="KW-1185">Reference proteome</keyword>
<dbReference type="Pfam" id="PF00795">
    <property type="entry name" value="CN_hydrolase"/>
    <property type="match status" value="1"/>
</dbReference>
<dbReference type="InterPro" id="IPR050345">
    <property type="entry name" value="Aliph_Amidase/BUP"/>
</dbReference>
<dbReference type="EMBL" id="JBFBVU010000011">
    <property type="protein sequence ID" value="MEV8467189.1"/>
    <property type="molecule type" value="Genomic_DNA"/>
</dbReference>
<proteinExistence type="predicted"/>
<accession>A0ABV3L6I4</accession>